<dbReference type="SUPFAM" id="SSF55874">
    <property type="entry name" value="ATPase domain of HSP90 chaperone/DNA topoisomerase II/histidine kinase"/>
    <property type="match status" value="1"/>
</dbReference>
<dbReference type="SMART" id="SM00388">
    <property type="entry name" value="HisKA"/>
    <property type="match status" value="1"/>
</dbReference>
<dbReference type="EMBL" id="JAUSWN010000018">
    <property type="protein sequence ID" value="MDQ0480383.1"/>
    <property type="molecule type" value="Genomic_DNA"/>
</dbReference>
<dbReference type="InterPro" id="IPR005467">
    <property type="entry name" value="His_kinase_dom"/>
</dbReference>
<keyword evidence="6" id="KW-0808">Transferase</keyword>
<dbReference type="Pfam" id="PF02518">
    <property type="entry name" value="HATPase_c"/>
    <property type="match status" value="1"/>
</dbReference>
<dbReference type="Gene3D" id="3.30.565.10">
    <property type="entry name" value="Histidine kinase-like ATPase, C-terminal domain"/>
    <property type="match status" value="1"/>
</dbReference>
<dbReference type="Proteomes" id="UP001224418">
    <property type="component" value="Unassembled WGS sequence"/>
</dbReference>
<keyword evidence="9 16" id="KW-0418">Kinase</keyword>
<keyword evidence="7 14" id="KW-0812">Transmembrane</keyword>
<keyword evidence="12" id="KW-0902">Two-component regulatory system</keyword>
<evidence type="ECO:0000256" key="11">
    <source>
        <dbReference type="ARBA" id="ARBA00022989"/>
    </source>
</evidence>
<evidence type="ECO:0000313" key="16">
    <source>
        <dbReference type="EMBL" id="MDQ0480383.1"/>
    </source>
</evidence>
<dbReference type="InterPro" id="IPR004358">
    <property type="entry name" value="Sig_transdc_His_kin-like_C"/>
</dbReference>
<dbReference type="InterPro" id="IPR050398">
    <property type="entry name" value="HssS/ArlS-like"/>
</dbReference>
<evidence type="ECO:0000256" key="10">
    <source>
        <dbReference type="ARBA" id="ARBA00022840"/>
    </source>
</evidence>
<evidence type="ECO:0000259" key="15">
    <source>
        <dbReference type="PROSITE" id="PS50109"/>
    </source>
</evidence>
<keyword evidence="17" id="KW-1185">Reference proteome</keyword>
<dbReference type="GO" id="GO:0016301">
    <property type="term" value="F:kinase activity"/>
    <property type="evidence" value="ECO:0007669"/>
    <property type="project" value="UniProtKB-KW"/>
</dbReference>
<dbReference type="InterPro" id="IPR003594">
    <property type="entry name" value="HATPase_dom"/>
</dbReference>
<dbReference type="SUPFAM" id="SSF47384">
    <property type="entry name" value="Homodimeric domain of signal transducing histidine kinase"/>
    <property type="match status" value="1"/>
</dbReference>
<organism evidence="16 17">
    <name type="scientific">Hathewaya limosa</name>
    <name type="common">Clostridium limosum</name>
    <dbReference type="NCBI Taxonomy" id="1536"/>
    <lineage>
        <taxon>Bacteria</taxon>
        <taxon>Bacillati</taxon>
        <taxon>Bacillota</taxon>
        <taxon>Clostridia</taxon>
        <taxon>Eubacteriales</taxon>
        <taxon>Clostridiaceae</taxon>
        <taxon>Hathewaya</taxon>
    </lineage>
</organism>
<protein>
    <recommendedName>
        <fullName evidence="3">histidine kinase</fullName>
        <ecNumber evidence="3">2.7.13.3</ecNumber>
    </recommendedName>
</protein>
<proteinExistence type="predicted"/>
<dbReference type="SMART" id="SM00387">
    <property type="entry name" value="HATPase_c"/>
    <property type="match status" value="1"/>
</dbReference>
<dbReference type="PRINTS" id="PR00344">
    <property type="entry name" value="BCTRLSENSOR"/>
</dbReference>
<keyword evidence="11 14" id="KW-1133">Transmembrane helix</keyword>
<evidence type="ECO:0000256" key="4">
    <source>
        <dbReference type="ARBA" id="ARBA00022475"/>
    </source>
</evidence>
<keyword evidence="5" id="KW-0597">Phosphoprotein</keyword>
<evidence type="ECO:0000256" key="9">
    <source>
        <dbReference type="ARBA" id="ARBA00022777"/>
    </source>
</evidence>
<evidence type="ECO:0000256" key="5">
    <source>
        <dbReference type="ARBA" id="ARBA00022553"/>
    </source>
</evidence>
<dbReference type="PANTHER" id="PTHR45528:SF1">
    <property type="entry name" value="SENSOR HISTIDINE KINASE CPXA"/>
    <property type="match status" value="1"/>
</dbReference>
<keyword evidence="8" id="KW-0547">Nucleotide-binding</keyword>
<name>A0ABU0JW59_HATLI</name>
<feature type="domain" description="Histidine kinase" evidence="15">
    <location>
        <begin position="198"/>
        <end position="412"/>
    </location>
</feature>
<evidence type="ECO:0000256" key="14">
    <source>
        <dbReference type="SAM" id="Phobius"/>
    </source>
</evidence>
<keyword evidence="4" id="KW-1003">Cell membrane</keyword>
<evidence type="ECO:0000256" key="7">
    <source>
        <dbReference type="ARBA" id="ARBA00022692"/>
    </source>
</evidence>
<feature type="transmembrane region" description="Helical" evidence="14">
    <location>
        <begin position="12"/>
        <end position="31"/>
    </location>
</feature>
<comment type="subcellular location">
    <subcellularLocation>
        <location evidence="2">Cell membrane</location>
        <topology evidence="2">Multi-pass membrane protein</topology>
    </subcellularLocation>
</comment>
<keyword evidence="10" id="KW-0067">ATP-binding</keyword>
<dbReference type="Pfam" id="PF00512">
    <property type="entry name" value="HisKA"/>
    <property type="match status" value="1"/>
</dbReference>
<sequence length="413" mass="47585">MHYFKNPEIKSITFKFIILGIIFMSLCVVTIQKEISSLNKNYIIQNTIIAGNILSEHPEMEKEIVSALTLKNMDNFKLGEKILDKYSYEKDLDIYKNPVMYDFLYKVLCKFILEISIFLIIVYLTVFGGFKGFYKKAEKFSKASEDIIEGKFQNFKNVNKEGDLAILTYHFNLMANSQRDVLLRLKKEKIFLKNIISDISHQLKTPLSSLIMFNEIMKNQNIPKEDRDNFLKLSDEQLRRMEWLIVNLLKVGRLEAGVVQFRIINNPLYITINKSLIGLIEKSKEKQQKIIIKGNKDIYFKHDAEWTAEALSNIIKNCIEHTNVNGQILISYEETPISTSIKIKDNGEGIPKERIGRIFQRFYKGENSTNPCSIGIGLALSKTIIESQNGSISVKSEEGKGTEFSIIFLKTII</sequence>
<dbReference type="InterPro" id="IPR003661">
    <property type="entry name" value="HisK_dim/P_dom"/>
</dbReference>
<evidence type="ECO:0000256" key="13">
    <source>
        <dbReference type="ARBA" id="ARBA00023136"/>
    </source>
</evidence>
<dbReference type="EC" id="2.7.13.3" evidence="3"/>
<evidence type="ECO:0000256" key="3">
    <source>
        <dbReference type="ARBA" id="ARBA00012438"/>
    </source>
</evidence>
<comment type="catalytic activity">
    <reaction evidence="1">
        <text>ATP + protein L-histidine = ADP + protein N-phospho-L-histidine.</text>
        <dbReference type="EC" id="2.7.13.3"/>
    </reaction>
</comment>
<dbReference type="InterPro" id="IPR036890">
    <property type="entry name" value="HATPase_C_sf"/>
</dbReference>
<keyword evidence="13 14" id="KW-0472">Membrane</keyword>
<accession>A0ABU0JW59</accession>
<dbReference type="Gene3D" id="1.10.287.130">
    <property type="match status" value="1"/>
</dbReference>
<gene>
    <name evidence="16" type="ORF">QOZ93_002131</name>
</gene>
<dbReference type="PROSITE" id="PS50109">
    <property type="entry name" value="HIS_KIN"/>
    <property type="match status" value="1"/>
</dbReference>
<evidence type="ECO:0000256" key="12">
    <source>
        <dbReference type="ARBA" id="ARBA00023012"/>
    </source>
</evidence>
<comment type="caution">
    <text evidence="16">The sequence shown here is derived from an EMBL/GenBank/DDBJ whole genome shotgun (WGS) entry which is preliminary data.</text>
</comment>
<dbReference type="PANTHER" id="PTHR45528">
    <property type="entry name" value="SENSOR HISTIDINE KINASE CPXA"/>
    <property type="match status" value="1"/>
</dbReference>
<dbReference type="CDD" id="cd00082">
    <property type="entry name" value="HisKA"/>
    <property type="match status" value="1"/>
</dbReference>
<dbReference type="RefSeq" id="WP_307356344.1">
    <property type="nucleotide sequence ID" value="NZ_BAAACJ010000031.1"/>
</dbReference>
<feature type="transmembrane region" description="Helical" evidence="14">
    <location>
        <begin position="111"/>
        <end position="134"/>
    </location>
</feature>
<evidence type="ECO:0000313" key="17">
    <source>
        <dbReference type="Proteomes" id="UP001224418"/>
    </source>
</evidence>
<evidence type="ECO:0000256" key="8">
    <source>
        <dbReference type="ARBA" id="ARBA00022741"/>
    </source>
</evidence>
<evidence type="ECO:0000256" key="1">
    <source>
        <dbReference type="ARBA" id="ARBA00000085"/>
    </source>
</evidence>
<dbReference type="CDD" id="cd00075">
    <property type="entry name" value="HATPase"/>
    <property type="match status" value="1"/>
</dbReference>
<evidence type="ECO:0000256" key="6">
    <source>
        <dbReference type="ARBA" id="ARBA00022679"/>
    </source>
</evidence>
<dbReference type="InterPro" id="IPR036097">
    <property type="entry name" value="HisK_dim/P_sf"/>
</dbReference>
<reference evidence="16 17" key="1">
    <citation type="submission" date="2023-07" db="EMBL/GenBank/DDBJ databases">
        <title>Genomic Encyclopedia of Type Strains, Phase IV (KMG-IV): sequencing the most valuable type-strain genomes for metagenomic binning, comparative biology and taxonomic classification.</title>
        <authorList>
            <person name="Goeker M."/>
        </authorList>
    </citation>
    <scope>NUCLEOTIDE SEQUENCE [LARGE SCALE GENOMIC DNA]</scope>
    <source>
        <strain evidence="16 17">DSM 1400</strain>
    </source>
</reference>
<evidence type="ECO:0000256" key="2">
    <source>
        <dbReference type="ARBA" id="ARBA00004651"/>
    </source>
</evidence>